<evidence type="ECO:0000313" key="14">
    <source>
        <dbReference type="EMBL" id="QDU57869.1"/>
    </source>
</evidence>
<dbReference type="CDD" id="cd02970">
    <property type="entry name" value="PRX_like2"/>
    <property type="match status" value="1"/>
</dbReference>
<dbReference type="GO" id="GO:0045454">
    <property type="term" value="P:cell redox homeostasis"/>
    <property type="evidence" value="ECO:0007669"/>
    <property type="project" value="TreeGrafter"/>
</dbReference>
<gene>
    <name evidence="14" type="primary">bcp_3</name>
    <name evidence="14" type="ORF">Pan181_40920</name>
</gene>
<accession>A0A518AT13</accession>
<protein>
    <recommendedName>
        <fullName evidence="2">thioredoxin-dependent peroxiredoxin</fullName>
        <ecNumber evidence="2">1.11.1.24</ecNumber>
    </recommendedName>
    <alternativeName>
        <fullName evidence="8">Thioredoxin peroxidase</fullName>
    </alternativeName>
    <alternativeName>
        <fullName evidence="10">Thioredoxin-dependent peroxiredoxin Bcp</fullName>
    </alternativeName>
</protein>
<dbReference type="PROSITE" id="PS51352">
    <property type="entry name" value="THIOREDOXIN_2"/>
    <property type="match status" value="1"/>
</dbReference>
<dbReference type="Pfam" id="PF00578">
    <property type="entry name" value="AhpC-TSA"/>
    <property type="match status" value="1"/>
</dbReference>
<dbReference type="InterPro" id="IPR013766">
    <property type="entry name" value="Thioredoxin_domain"/>
</dbReference>
<proteinExistence type="inferred from homology"/>
<keyword evidence="5 14" id="KW-0560">Oxidoreductase</keyword>
<dbReference type="KEGG" id="amuc:Pan181_40920"/>
<feature type="signal peptide" evidence="12">
    <location>
        <begin position="1"/>
        <end position="24"/>
    </location>
</feature>
<dbReference type="InterPro" id="IPR000866">
    <property type="entry name" value="AhpC/TSA"/>
</dbReference>
<dbReference type="PANTHER" id="PTHR42801:SF7">
    <property type="entry name" value="SLL1159 PROTEIN"/>
    <property type="match status" value="1"/>
</dbReference>
<comment type="similarity">
    <text evidence="9">Belongs to the peroxiredoxin family. BCP/PrxQ subfamily.</text>
</comment>
<dbReference type="RefSeq" id="WP_145249291.1">
    <property type="nucleotide sequence ID" value="NZ_CP036278.1"/>
</dbReference>
<evidence type="ECO:0000256" key="9">
    <source>
        <dbReference type="ARBA" id="ARBA00038489"/>
    </source>
</evidence>
<evidence type="ECO:0000256" key="1">
    <source>
        <dbReference type="ARBA" id="ARBA00003330"/>
    </source>
</evidence>
<dbReference type="PANTHER" id="PTHR42801">
    <property type="entry name" value="THIOREDOXIN-DEPENDENT PEROXIDE REDUCTASE"/>
    <property type="match status" value="1"/>
</dbReference>
<evidence type="ECO:0000256" key="7">
    <source>
        <dbReference type="ARBA" id="ARBA00023284"/>
    </source>
</evidence>
<keyword evidence="7" id="KW-0676">Redox-active center</keyword>
<dbReference type="EMBL" id="CP036278">
    <property type="protein sequence ID" value="QDU57869.1"/>
    <property type="molecule type" value="Genomic_DNA"/>
</dbReference>
<evidence type="ECO:0000313" key="15">
    <source>
        <dbReference type="Proteomes" id="UP000315750"/>
    </source>
</evidence>
<evidence type="ECO:0000256" key="6">
    <source>
        <dbReference type="ARBA" id="ARBA00023157"/>
    </source>
</evidence>
<evidence type="ECO:0000256" key="10">
    <source>
        <dbReference type="ARBA" id="ARBA00042639"/>
    </source>
</evidence>
<dbReference type="AlphaFoldDB" id="A0A518AT13"/>
<dbReference type="GO" id="GO:0005737">
    <property type="term" value="C:cytoplasm"/>
    <property type="evidence" value="ECO:0007669"/>
    <property type="project" value="TreeGrafter"/>
</dbReference>
<evidence type="ECO:0000256" key="3">
    <source>
        <dbReference type="ARBA" id="ARBA00022559"/>
    </source>
</evidence>
<dbReference type="GO" id="GO:0008379">
    <property type="term" value="F:thioredoxin peroxidase activity"/>
    <property type="evidence" value="ECO:0007669"/>
    <property type="project" value="TreeGrafter"/>
</dbReference>
<evidence type="ECO:0000259" key="13">
    <source>
        <dbReference type="PROSITE" id="PS51352"/>
    </source>
</evidence>
<keyword evidence="4" id="KW-0049">Antioxidant</keyword>
<dbReference type="Gene3D" id="3.40.30.10">
    <property type="entry name" value="Glutaredoxin"/>
    <property type="match status" value="1"/>
</dbReference>
<dbReference type="GO" id="GO:0034599">
    <property type="term" value="P:cellular response to oxidative stress"/>
    <property type="evidence" value="ECO:0007669"/>
    <property type="project" value="TreeGrafter"/>
</dbReference>
<dbReference type="InterPro" id="IPR036249">
    <property type="entry name" value="Thioredoxin-like_sf"/>
</dbReference>
<dbReference type="EC" id="1.11.1.24" evidence="2"/>
<dbReference type="OrthoDB" id="9809746at2"/>
<organism evidence="14 15">
    <name type="scientific">Aeoliella mucimassa</name>
    <dbReference type="NCBI Taxonomy" id="2527972"/>
    <lineage>
        <taxon>Bacteria</taxon>
        <taxon>Pseudomonadati</taxon>
        <taxon>Planctomycetota</taxon>
        <taxon>Planctomycetia</taxon>
        <taxon>Pirellulales</taxon>
        <taxon>Lacipirellulaceae</taxon>
        <taxon>Aeoliella</taxon>
    </lineage>
</organism>
<dbReference type="SUPFAM" id="SSF52833">
    <property type="entry name" value="Thioredoxin-like"/>
    <property type="match status" value="1"/>
</dbReference>
<comment type="function">
    <text evidence="1">Thiol-specific peroxidase that catalyzes the reduction of hydrogen peroxide and organic hydroperoxides to water and alcohols, respectively. Plays a role in cell protection against oxidative stress by detoxifying peroxides and as sensor of hydrogen peroxide-mediated signaling events.</text>
</comment>
<evidence type="ECO:0000256" key="4">
    <source>
        <dbReference type="ARBA" id="ARBA00022862"/>
    </source>
</evidence>
<keyword evidence="12" id="KW-0732">Signal</keyword>
<feature type="chain" id="PRO_5022112312" description="thioredoxin-dependent peroxiredoxin" evidence="12">
    <location>
        <begin position="25"/>
        <end position="251"/>
    </location>
</feature>
<name>A0A518AT13_9BACT</name>
<keyword evidence="15" id="KW-1185">Reference proteome</keyword>
<feature type="domain" description="Thioredoxin" evidence="13">
    <location>
        <begin position="78"/>
        <end position="250"/>
    </location>
</feature>
<keyword evidence="6" id="KW-1015">Disulfide bond</keyword>
<evidence type="ECO:0000256" key="12">
    <source>
        <dbReference type="SAM" id="SignalP"/>
    </source>
</evidence>
<evidence type="ECO:0000256" key="11">
    <source>
        <dbReference type="ARBA" id="ARBA00049091"/>
    </source>
</evidence>
<evidence type="ECO:0000256" key="5">
    <source>
        <dbReference type="ARBA" id="ARBA00023002"/>
    </source>
</evidence>
<dbReference type="Proteomes" id="UP000315750">
    <property type="component" value="Chromosome"/>
</dbReference>
<dbReference type="InterPro" id="IPR050924">
    <property type="entry name" value="Peroxiredoxin_BCP/PrxQ"/>
</dbReference>
<comment type="catalytic activity">
    <reaction evidence="11">
        <text>a hydroperoxide + [thioredoxin]-dithiol = an alcohol + [thioredoxin]-disulfide + H2O</text>
        <dbReference type="Rhea" id="RHEA:62620"/>
        <dbReference type="Rhea" id="RHEA-COMP:10698"/>
        <dbReference type="Rhea" id="RHEA-COMP:10700"/>
        <dbReference type="ChEBI" id="CHEBI:15377"/>
        <dbReference type="ChEBI" id="CHEBI:29950"/>
        <dbReference type="ChEBI" id="CHEBI:30879"/>
        <dbReference type="ChEBI" id="CHEBI:35924"/>
        <dbReference type="ChEBI" id="CHEBI:50058"/>
        <dbReference type="EC" id="1.11.1.24"/>
    </reaction>
</comment>
<keyword evidence="3 14" id="KW-0575">Peroxidase</keyword>
<sequence length="251" mass="27976" precursor="true">MKLKTRTLTLPALLLSALAVPAFAEDQPAAADEPTKTLAEQLEETNKKSVDRLPEATRMKFKQAIDEVRESKIEKTAKQVGDQAPDGTLAGWDGEEVTLSELWKEQPIVLMWYRGGWCPYCNLQLKAMEESLGELEGAGARLVVLSPELPENAKQTAEANELTFKVLHDSQSELAHKYGIVFPLSDLITGIYRDRLKLPAVNGYDTMELPLAATYIVDRQGVIRYAFLDADYKKRAEPAEIIKAVKTLDNE</sequence>
<evidence type="ECO:0000256" key="2">
    <source>
        <dbReference type="ARBA" id="ARBA00013017"/>
    </source>
</evidence>
<evidence type="ECO:0000256" key="8">
    <source>
        <dbReference type="ARBA" id="ARBA00032824"/>
    </source>
</evidence>
<reference evidence="14 15" key="1">
    <citation type="submission" date="2019-02" db="EMBL/GenBank/DDBJ databases">
        <title>Deep-cultivation of Planctomycetes and their phenomic and genomic characterization uncovers novel biology.</title>
        <authorList>
            <person name="Wiegand S."/>
            <person name="Jogler M."/>
            <person name="Boedeker C."/>
            <person name="Pinto D."/>
            <person name="Vollmers J."/>
            <person name="Rivas-Marin E."/>
            <person name="Kohn T."/>
            <person name="Peeters S.H."/>
            <person name="Heuer A."/>
            <person name="Rast P."/>
            <person name="Oberbeckmann S."/>
            <person name="Bunk B."/>
            <person name="Jeske O."/>
            <person name="Meyerdierks A."/>
            <person name="Storesund J.E."/>
            <person name="Kallscheuer N."/>
            <person name="Luecker S."/>
            <person name="Lage O.M."/>
            <person name="Pohl T."/>
            <person name="Merkel B.J."/>
            <person name="Hornburger P."/>
            <person name="Mueller R.-W."/>
            <person name="Bruemmer F."/>
            <person name="Labrenz M."/>
            <person name="Spormann A.M."/>
            <person name="Op den Camp H."/>
            <person name="Overmann J."/>
            <person name="Amann R."/>
            <person name="Jetten M.S.M."/>
            <person name="Mascher T."/>
            <person name="Medema M.H."/>
            <person name="Devos D.P."/>
            <person name="Kaster A.-K."/>
            <person name="Ovreas L."/>
            <person name="Rohde M."/>
            <person name="Galperin M.Y."/>
            <person name="Jogler C."/>
        </authorList>
    </citation>
    <scope>NUCLEOTIDE SEQUENCE [LARGE SCALE GENOMIC DNA]</scope>
    <source>
        <strain evidence="14 15">Pan181</strain>
    </source>
</reference>